<dbReference type="Gramene" id="ABO96586">
    <property type="protein sequence ID" value="ABO96586"/>
    <property type="gene ID" value="OSTLU_94568"/>
</dbReference>
<keyword evidence="3" id="KW-1185">Reference proteome</keyword>
<accession>A4RZ96</accession>
<dbReference type="Proteomes" id="UP000001568">
    <property type="component" value="Chromosome 6"/>
</dbReference>
<feature type="compositionally biased region" description="Basic and acidic residues" evidence="1">
    <location>
        <begin position="315"/>
        <end position="324"/>
    </location>
</feature>
<dbReference type="EMBL" id="CP000586">
    <property type="protein sequence ID" value="ABO96586.1"/>
    <property type="molecule type" value="Genomic_DNA"/>
</dbReference>
<dbReference type="KEGG" id="olu:OSTLU_94568"/>
<feature type="region of interest" description="Disordered" evidence="1">
    <location>
        <begin position="669"/>
        <end position="761"/>
    </location>
</feature>
<dbReference type="HOGENOM" id="CLU_269522_0_0_1"/>
<gene>
    <name evidence="2" type="ORF">OSTLU_94568</name>
</gene>
<feature type="region of interest" description="Disordered" evidence="1">
    <location>
        <begin position="315"/>
        <end position="350"/>
    </location>
</feature>
<sequence>MCDAAAGRGGGDAWCMGLERSSAFARHRRWWRRLSEEYEDGRHPYWLSEYMEFDMSKGEIDPTASVFLEHLPENTGRHDEYVPALREYFKAIEARVPPRLYDNVQRIMFSRSVAAKDDGKIDSVRLLIHFNRHDKEATKEGDEDDDDGYRSEKTRQMVQFLEILHWDGDFDEFDRIDDYFLDDGGVGSVLQVDVLSRAPTDNAPSIIGSRVGVEITVGTVHGRPPTDAANAFSVLRRPCVVKRRTAADKRELRKPDGSGLLPMLAIAASHVKFIVQPGRPLYAKTERLTSILSNAEWVTRRNERGGDHYIARERVGRESRDDSTKSVWTGSLSMSRRGRPLANETRPNETVDETVGTAMKSTFGSGNLEYIGASSAQASDADVSDGEERVPSTSTRLAGRTSQTIDDLSNLVQSRTITCQLVAQAPPTGANIPGTARGEGFARASAAGNALPEIVHAECVAPGDDDWPDVWDPIALLRLYPLSAHHVTPFHQIHATLTDCRDDAAKDAEGGEPVPAAARMDLPDGYVVFIVSDTGLPDIVRDAVGPTSGSTKRKTDESKKPKPLWAIIQSIVPLVAPQPPASVPTPDLKPTRGILRGWVPPPKEPAIDETNNMGLGHAAEEQEGVRMPEELSGVHPAAETTDEEKSLSSAHEMTSGVEREGMGTVTPVVSEETSELTSGTSEIDRVTIKIGGDDELDDWLSPPLARRKRKSIAGPSSGSGSDGENSDDSSGREFAKLKRTATSPTASPSSSEGEEDRVPMEGQHEIPTSAAAIAQVISPEQRVPCIPLTGLRYMLLGFEVNHPHVVFLIKSLADEGAVYVSDAKPEEVDLIVVHPPFLQLLSAPQFPVHVSDFIRTRHTRFALGLRHLELCLEYKRRLDPRLETAEVFPEGVLVVMDDSALTNDEDALHRVVRLLAQAAAASAAAAAAKGIFHYGQDGNRENPPWPWAIKVANSTIQKLMMTKLRTMQTNTEKAWKIETMIKALHAYKHAGDRAGRGARVMGITWEEASHQPVEDPPQAVRDAVKIASRHVSMCRAVFLVSEDPKTLAAAKGHTSILSGSANDACDFLTQLVREMWAETKAARTGMNVHDSNLRKAMSVSEPSASEVVSDAQHSMKLADVEDEVTGGGLGQKLTTKKVVKFPTMIDDGGQSTRSRGRYSPPPSPTRTNSGRTGEDTSKDTSKTSTGDAPTDGEETAQSPIVTPHKKLWRRRRV</sequence>
<dbReference type="AlphaFoldDB" id="A4RZ96"/>
<dbReference type="GeneID" id="5002428"/>
<feature type="compositionally biased region" description="Basic residues" evidence="1">
    <location>
        <begin position="1203"/>
        <end position="1213"/>
    </location>
</feature>
<dbReference type="OrthoDB" id="498928at2759"/>
<evidence type="ECO:0000313" key="2">
    <source>
        <dbReference type="EMBL" id="ABO96586.1"/>
    </source>
</evidence>
<feature type="compositionally biased region" description="Basic and acidic residues" evidence="1">
    <location>
        <begin position="1172"/>
        <end position="1181"/>
    </location>
</feature>
<dbReference type="RefSeq" id="XP_001418293.1">
    <property type="nucleotide sequence ID" value="XM_001418256.1"/>
</dbReference>
<feature type="region of interest" description="Disordered" evidence="1">
    <location>
        <begin position="631"/>
        <end position="657"/>
    </location>
</feature>
<evidence type="ECO:0000256" key="1">
    <source>
        <dbReference type="SAM" id="MobiDB-lite"/>
    </source>
</evidence>
<feature type="compositionally biased region" description="Low complexity" evidence="1">
    <location>
        <begin position="740"/>
        <end position="751"/>
    </location>
</feature>
<evidence type="ECO:0000313" key="3">
    <source>
        <dbReference type="Proteomes" id="UP000001568"/>
    </source>
</evidence>
<feature type="compositionally biased region" description="Polar residues" evidence="1">
    <location>
        <begin position="325"/>
        <end position="334"/>
    </location>
</feature>
<proteinExistence type="predicted"/>
<protein>
    <submittedName>
        <fullName evidence="2">Uncharacterized protein</fullName>
    </submittedName>
</protein>
<feature type="compositionally biased region" description="Low complexity" evidence="1">
    <location>
        <begin position="714"/>
        <end position="723"/>
    </location>
</feature>
<feature type="compositionally biased region" description="Low complexity" evidence="1">
    <location>
        <begin position="669"/>
        <end position="681"/>
    </location>
</feature>
<feature type="region of interest" description="Disordered" evidence="1">
    <location>
        <begin position="541"/>
        <end position="562"/>
    </location>
</feature>
<name>A4RZ96_OSTLU</name>
<reference evidence="2 3" key="1">
    <citation type="journal article" date="2007" name="Proc. Natl. Acad. Sci. U.S.A.">
        <title>The tiny eukaryote Ostreococcus provides genomic insights into the paradox of plankton speciation.</title>
        <authorList>
            <person name="Palenik B."/>
            <person name="Grimwood J."/>
            <person name="Aerts A."/>
            <person name="Rouze P."/>
            <person name="Salamov A."/>
            <person name="Putnam N."/>
            <person name="Dupont C."/>
            <person name="Jorgensen R."/>
            <person name="Derelle E."/>
            <person name="Rombauts S."/>
            <person name="Zhou K."/>
            <person name="Otillar R."/>
            <person name="Merchant S.S."/>
            <person name="Podell S."/>
            <person name="Gaasterland T."/>
            <person name="Napoli C."/>
            <person name="Gendler K."/>
            <person name="Manuell A."/>
            <person name="Tai V."/>
            <person name="Vallon O."/>
            <person name="Piganeau G."/>
            <person name="Jancek S."/>
            <person name="Heijde M."/>
            <person name="Jabbari K."/>
            <person name="Bowler C."/>
            <person name="Lohr M."/>
            <person name="Robbens S."/>
            <person name="Werner G."/>
            <person name="Dubchak I."/>
            <person name="Pazour G.J."/>
            <person name="Ren Q."/>
            <person name="Paulsen I."/>
            <person name="Delwiche C."/>
            <person name="Schmutz J."/>
            <person name="Rokhsar D."/>
            <person name="Van de Peer Y."/>
            <person name="Moreau H."/>
            <person name="Grigoriev I.V."/>
        </authorList>
    </citation>
    <scope>NUCLEOTIDE SEQUENCE [LARGE SCALE GENOMIC DNA]</scope>
    <source>
        <strain evidence="2 3">CCE9901</strain>
    </source>
</reference>
<feature type="region of interest" description="Disordered" evidence="1">
    <location>
        <begin position="1141"/>
        <end position="1213"/>
    </location>
</feature>
<organism evidence="2 3">
    <name type="scientific">Ostreococcus lucimarinus (strain CCE9901)</name>
    <dbReference type="NCBI Taxonomy" id="436017"/>
    <lineage>
        <taxon>Eukaryota</taxon>
        <taxon>Viridiplantae</taxon>
        <taxon>Chlorophyta</taxon>
        <taxon>Mamiellophyceae</taxon>
        <taxon>Mamiellales</taxon>
        <taxon>Bathycoccaceae</taxon>
        <taxon>Ostreococcus</taxon>
    </lineage>
</organism>